<dbReference type="OrthoDB" id="6436532at2759"/>
<evidence type="ECO:0000256" key="1">
    <source>
        <dbReference type="SAM" id="SignalP"/>
    </source>
</evidence>
<organism evidence="2 3">
    <name type="scientific">Nephila pilipes</name>
    <name type="common">Giant wood spider</name>
    <name type="synonym">Nephila maculata</name>
    <dbReference type="NCBI Taxonomy" id="299642"/>
    <lineage>
        <taxon>Eukaryota</taxon>
        <taxon>Metazoa</taxon>
        <taxon>Ecdysozoa</taxon>
        <taxon>Arthropoda</taxon>
        <taxon>Chelicerata</taxon>
        <taxon>Arachnida</taxon>
        <taxon>Araneae</taxon>
        <taxon>Araneomorphae</taxon>
        <taxon>Entelegynae</taxon>
        <taxon>Araneoidea</taxon>
        <taxon>Nephilidae</taxon>
        <taxon>Nephila</taxon>
    </lineage>
</organism>
<comment type="caution">
    <text evidence="2">The sequence shown here is derived from an EMBL/GenBank/DDBJ whole genome shotgun (WGS) entry which is preliminary data.</text>
</comment>
<proteinExistence type="predicted"/>
<evidence type="ECO:0000313" key="2">
    <source>
        <dbReference type="EMBL" id="GFS70682.1"/>
    </source>
</evidence>
<feature type="chain" id="PRO_5036471684" description="Spider venom protein" evidence="1">
    <location>
        <begin position="20"/>
        <end position="116"/>
    </location>
</feature>
<keyword evidence="3" id="KW-1185">Reference proteome</keyword>
<gene>
    <name evidence="2" type="ORF">NPIL_384801</name>
</gene>
<sequence length="116" mass="13272">MHKLIFIAVLVVTIAKCHAEEEEECGPFKRICRKDQFCYRPTPNLDFDLGNCMNYMKKGSLCFDSLPCEPPLECKEQKSAFIRIKICVDPTESTVSPTFSTDITDEDITNAPEFRK</sequence>
<keyword evidence="1" id="KW-0732">Signal</keyword>
<accession>A0A8X6MP49</accession>
<feature type="signal peptide" evidence="1">
    <location>
        <begin position="1"/>
        <end position="19"/>
    </location>
</feature>
<dbReference type="AlphaFoldDB" id="A0A8X6MP49"/>
<evidence type="ECO:0000313" key="3">
    <source>
        <dbReference type="Proteomes" id="UP000887013"/>
    </source>
</evidence>
<dbReference type="EMBL" id="BMAW01095554">
    <property type="protein sequence ID" value="GFS70682.1"/>
    <property type="molecule type" value="Genomic_DNA"/>
</dbReference>
<reference evidence="2" key="1">
    <citation type="submission" date="2020-08" db="EMBL/GenBank/DDBJ databases">
        <title>Multicomponent nature underlies the extraordinary mechanical properties of spider dragline silk.</title>
        <authorList>
            <person name="Kono N."/>
            <person name="Nakamura H."/>
            <person name="Mori M."/>
            <person name="Yoshida Y."/>
            <person name="Ohtoshi R."/>
            <person name="Malay A.D."/>
            <person name="Moran D.A.P."/>
            <person name="Tomita M."/>
            <person name="Numata K."/>
            <person name="Arakawa K."/>
        </authorList>
    </citation>
    <scope>NUCLEOTIDE SEQUENCE</scope>
</reference>
<evidence type="ECO:0008006" key="4">
    <source>
        <dbReference type="Google" id="ProtNLM"/>
    </source>
</evidence>
<dbReference type="Proteomes" id="UP000887013">
    <property type="component" value="Unassembled WGS sequence"/>
</dbReference>
<name>A0A8X6MP49_NEPPI</name>
<protein>
    <recommendedName>
        <fullName evidence="4">Spider venom protein</fullName>
    </recommendedName>
</protein>